<organism evidence="1 2">
    <name type="scientific">Populus trichocarpa</name>
    <name type="common">Western balsam poplar</name>
    <name type="synonym">Populus balsamifera subsp. trichocarpa</name>
    <dbReference type="NCBI Taxonomy" id="3694"/>
    <lineage>
        <taxon>Eukaryota</taxon>
        <taxon>Viridiplantae</taxon>
        <taxon>Streptophyta</taxon>
        <taxon>Embryophyta</taxon>
        <taxon>Tracheophyta</taxon>
        <taxon>Spermatophyta</taxon>
        <taxon>Magnoliopsida</taxon>
        <taxon>eudicotyledons</taxon>
        <taxon>Gunneridae</taxon>
        <taxon>Pentapetalae</taxon>
        <taxon>rosids</taxon>
        <taxon>fabids</taxon>
        <taxon>Malpighiales</taxon>
        <taxon>Salicaceae</taxon>
        <taxon>Saliceae</taxon>
        <taxon>Populus</taxon>
    </lineage>
</organism>
<reference evidence="1 2" key="1">
    <citation type="journal article" date="2006" name="Science">
        <title>The genome of black cottonwood, Populus trichocarpa (Torr. &amp; Gray).</title>
        <authorList>
            <person name="Tuskan G.A."/>
            <person name="Difazio S."/>
            <person name="Jansson S."/>
            <person name="Bohlmann J."/>
            <person name="Grigoriev I."/>
            <person name="Hellsten U."/>
            <person name="Putnam N."/>
            <person name="Ralph S."/>
            <person name="Rombauts S."/>
            <person name="Salamov A."/>
            <person name="Schein J."/>
            <person name="Sterck L."/>
            <person name="Aerts A."/>
            <person name="Bhalerao R.R."/>
            <person name="Bhalerao R.P."/>
            <person name="Blaudez D."/>
            <person name="Boerjan W."/>
            <person name="Brun A."/>
            <person name="Brunner A."/>
            <person name="Busov V."/>
            <person name="Campbell M."/>
            <person name="Carlson J."/>
            <person name="Chalot M."/>
            <person name="Chapman J."/>
            <person name="Chen G.L."/>
            <person name="Cooper D."/>
            <person name="Coutinho P.M."/>
            <person name="Couturier J."/>
            <person name="Covert S."/>
            <person name="Cronk Q."/>
            <person name="Cunningham R."/>
            <person name="Davis J."/>
            <person name="Degroeve S."/>
            <person name="Dejardin A."/>
            <person name="Depamphilis C."/>
            <person name="Detter J."/>
            <person name="Dirks B."/>
            <person name="Dubchak I."/>
            <person name="Duplessis S."/>
            <person name="Ehlting J."/>
            <person name="Ellis B."/>
            <person name="Gendler K."/>
            <person name="Goodstein D."/>
            <person name="Gribskov M."/>
            <person name="Grimwood J."/>
            <person name="Groover A."/>
            <person name="Gunter L."/>
            <person name="Hamberger B."/>
            <person name="Heinze B."/>
            <person name="Helariutta Y."/>
            <person name="Henrissat B."/>
            <person name="Holligan D."/>
            <person name="Holt R."/>
            <person name="Huang W."/>
            <person name="Islam-Faridi N."/>
            <person name="Jones S."/>
            <person name="Jones-Rhoades M."/>
            <person name="Jorgensen R."/>
            <person name="Joshi C."/>
            <person name="Kangasjarvi J."/>
            <person name="Karlsson J."/>
            <person name="Kelleher C."/>
            <person name="Kirkpatrick R."/>
            <person name="Kirst M."/>
            <person name="Kohler A."/>
            <person name="Kalluri U."/>
            <person name="Larimer F."/>
            <person name="Leebens-Mack J."/>
            <person name="Leple J.C."/>
            <person name="Locascio P."/>
            <person name="Lou Y."/>
            <person name="Lucas S."/>
            <person name="Martin F."/>
            <person name="Montanini B."/>
            <person name="Napoli C."/>
            <person name="Nelson D.R."/>
            <person name="Nelson C."/>
            <person name="Nieminen K."/>
            <person name="Nilsson O."/>
            <person name="Pereda V."/>
            <person name="Peter G."/>
            <person name="Philippe R."/>
            <person name="Pilate G."/>
            <person name="Poliakov A."/>
            <person name="Razumovskaya J."/>
            <person name="Richardson P."/>
            <person name="Rinaldi C."/>
            <person name="Ritland K."/>
            <person name="Rouze P."/>
            <person name="Ryaboy D."/>
            <person name="Schmutz J."/>
            <person name="Schrader J."/>
            <person name="Segerman B."/>
            <person name="Shin H."/>
            <person name="Siddiqui A."/>
            <person name="Sterky F."/>
            <person name="Terry A."/>
            <person name="Tsai C.J."/>
            <person name="Uberbacher E."/>
            <person name="Unneberg P."/>
            <person name="Vahala J."/>
            <person name="Wall K."/>
            <person name="Wessler S."/>
            <person name="Yang G."/>
            <person name="Yin T."/>
            <person name="Douglas C."/>
            <person name="Marra M."/>
            <person name="Sandberg G."/>
            <person name="Van de Peer Y."/>
            <person name="Rokhsar D."/>
        </authorList>
    </citation>
    <scope>NUCLEOTIDE SEQUENCE [LARGE SCALE GENOMIC DNA]</scope>
    <source>
        <strain evidence="2">cv. Nisqually</strain>
    </source>
</reference>
<evidence type="ECO:0000313" key="1">
    <source>
        <dbReference type="EMBL" id="PNT60221.1"/>
    </source>
</evidence>
<dbReference type="InParanoid" id="A0A2K2CDW1"/>
<dbReference type="AlphaFoldDB" id="A0A2K2CDW1"/>
<evidence type="ECO:0000313" key="2">
    <source>
        <dbReference type="Proteomes" id="UP000006729"/>
    </source>
</evidence>
<accession>A0A2K2CDW1</accession>
<protein>
    <submittedName>
        <fullName evidence="1">Uncharacterized protein</fullName>
    </submittedName>
</protein>
<name>A0A2K2CDW1_POPTR</name>
<gene>
    <name evidence="1" type="ORF">POPTR_001G459600</name>
</gene>
<sequence>MILEANYPVSILRERTSKNDGYNQEGRSIEAIPAPRHHVIEIISVRIHLMNWPLLTLYFR</sequence>
<dbReference type="EMBL" id="CM009290">
    <property type="protein sequence ID" value="PNT60221.1"/>
    <property type="molecule type" value="Genomic_DNA"/>
</dbReference>
<keyword evidence="2" id="KW-1185">Reference proteome</keyword>
<proteinExistence type="predicted"/>
<dbReference type="Proteomes" id="UP000006729">
    <property type="component" value="Chromosome 1"/>
</dbReference>